<reference evidence="2" key="1">
    <citation type="submission" date="2018-11" db="EMBL/GenBank/DDBJ databases">
        <title>Shewanella sp. M2.</title>
        <authorList>
            <person name="Hwang Y.J."/>
            <person name="Hwang C.Y."/>
        </authorList>
    </citation>
    <scope>NUCLEOTIDE SEQUENCE [LARGE SCALE GENOMIC DNA]</scope>
    <source>
        <strain evidence="2">LMG 19866</strain>
    </source>
</reference>
<protein>
    <submittedName>
        <fullName evidence="1">Uncharacterized protein</fullName>
    </submittedName>
</protein>
<evidence type="ECO:0000313" key="1">
    <source>
        <dbReference type="EMBL" id="AZG71884.1"/>
    </source>
</evidence>
<evidence type="ECO:0000313" key="2">
    <source>
        <dbReference type="Proteomes" id="UP000278035"/>
    </source>
</evidence>
<sequence length="125" mass="13626">MVKHLLRKLSGHNDKLLSAPILAVFATSALALLLSQILMTTERHSANSKACVCSSSTNYNASLPSSHPTNRCAEQSNDVSWGNWVTGNSRSSQFHFIDLLELIHGHKDKPLNDMPTSGSPSQISR</sequence>
<dbReference type="Proteomes" id="UP000278035">
    <property type="component" value="Chromosome"/>
</dbReference>
<name>A0A3G8LR19_9GAMM</name>
<organism evidence="1 2">
    <name type="scientific">Shewanella livingstonensis</name>
    <dbReference type="NCBI Taxonomy" id="150120"/>
    <lineage>
        <taxon>Bacteria</taxon>
        <taxon>Pseudomonadati</taxon>
        <taxon>Pseudomonadota</taxon>
        <taxon>Gammaproteobacteria</taxon>
        <taxon>Alteromonadales</taxon>
        <taxon>Shewanellaceae</taxon>
        <taxon>Shewanella</taxon>
    </lineage>
</organism>
<dbReference type="OrthoDB" id="5772064at2"/>
<gene>
    <name evidence="1" type="ORF">EGC82_03360</name>
</gene>
<dbReference type="RefSeq" id="WP_124729499.1">
    <property type="nucleotide sequence ID" value="NZ_CBCSKC010000011.1"/>
</dbReference>
<dbReference type="EMBL" id="CP034015">
    <property type="protein sequence ID" value="AZG71884.1"/>
    <property type="molecule type" value="Genomic_DNA"/>
</dbReference>
<dbReference type="KEGG" id="slj:EGC82_03360"/>
<keyword evidence="2" id="KW-1185">Reference proteome</keyword>
<accession>A0A3G8LR19</accession>
<proteinExistence type="predicted"/>
<dbReference type="AlphaFoldDB" id="A0A3G8LR19"/>